<dbReference type="AlphaFoldDB" id="X1KHH5"/>
<dbReference type="SUPFAM" id="SSF52972">
    <property type="entry name" value="ITPase-like"/>
    <property type="match status" value="1"/>
</dbReference>
<protein>
    <recommendedName>
        <fullName evidence="4">Septum formation protein Maf</fullName>
    </recommendedName>
</protein>
<sequence length="205" mass="22604">MSEQRPVSIPQWDTPRGILILASASPRRKQLLTEAGYKFTVVTPEIDESAFLSEHISPCEYAKRLALAKAKNVAARFLECLVIGADTVVDFNGQMFGKPADAKEAEQITRKLFGAPHKVITAVAIVRIAEGTEIVKSETTAVYPKQMSTEQIAKHIKSGSWQNKAGAYAIQEDGDEFIEKIEGSLTNVMGMPMELLQRLLERIAD</sequence>
<evidence type="ECO:0008006" key="4">
    <source>
        <dbReference type="Google" id="ProtNLM"/>
    </source>
</evidence>
<dbReference type="CDD" id="cd00555">
    <property type="entry name" value="Maf"/>
    <property type="match status" value="1"/>
</dbReference>
<dbReference type="NCBIfam" id="TIGR00172">
    <property type="entry name" value="maf"/>
    <property type="match status" value="1"/>
</dbReference>
<reference evidence="3" key="1">
    <citation type="journal article" date="2014" name="Front. Microbiol.">
        <title>High frequency of phylogenetically diverse reductive dehalogenase-homologous genes in deep subseafloor sedimentary metagenomes.</title>
        <authorList>
            <person name="Kawai M."/>
            <person name="Futagami T."/>
            <person name="Toyoda A."/>
            <person name="Takaki Y."/>
            <person name="Nishi S."/>
            <person name="Hori S."/>
            <person name="Arai W."/>
            <person name="Tsubouchi T."/>
            <person name="Morono Y."/>
            <person name="Uchiyama I."/>
            <person name="Ito T."/>
            <person name="Fujiyama A."/>
            <person name="Inagaki F."/>
            <person name="Takami H."/>
        </authorList>
    </citation>
    <scope>NUCLEOTIDE SEQUENCE</scope>
    <source>
        <strain evidence="3">Expedition CK06-06</strain>
    </source>
</reference>
<evidence type="ECO:0000313" key="3">
    <source>
        <dbReference type="EMBL" id="GAI06143.1"/>
    </source>
</evidence>
<accession>X1KHH5</accession>
<dbReference type="EMBL" id="BARV01003376">
    <property type="protein sequence ID" value="GAI06143.1"/>
    <property type="molecule type" value="Genomic_DNA"/>
</dbReference>
<dbReference type="InterPro" id="IPR003697">
    <property type="entry name" value="Maf-like"/>
</dbReference>
<comment type="cofactor">
    <cofactor evidence="1">
        <name>a divalent metal cation</name>
        <dbReference type="ChEBI" id="CHEBI:60240"/>
    </cofactor>
</comment>
<dbReference type="PANTHER" id="PTHR43213">
    <property type="entry name" value="BIFUNCTIONAL DTTP/UTP PYROPHOSPHATASE/METHYLTRANSFERASE PROTEIN-RELATED"/>
    <property type="match status" value="1"/>
</dbReference>
<dbReference type="PIRSF" id="PIRSF006305">
    <property type="entry name" value="Maf"/>
    <property type="match status" value="1"/>
</dbReference>
<dbReference type="InterPro" id="IPR029001">
    <property type="entry name" value="ITPase-like_fam"/>
</dbReference>
<dbReference type="Pfam" id="PF02545">
    <property type="entry name" value="Maf"/>
    <property type="match status" value="1"/>
</dbReference>
<organism evidence="3">
    <name type="scientific">marine sediment metagenome</name>
    <dbReference type="NCBI Taxonomy" id="412755"/>
    <lineage>
        <taxon>unclassified sequences</taxon>
        <taxon>metagenomes</taxon>
        <taxon>ecological metagenomes</taxon>
    </lineage>
</organism>
<evidence type="ECO:0000256" key="1">
    <source>
        <dbReference type="ARBA" id="ARBA00001968"/>
    </source>
</evidence>
<evidence type="ECO:0000256" key="2">
    <source>
        <dbReference type="ARBA" id="ARBA00022801"/>
    </source>
</evidence>
<dbReference type="HAMAP" id="MF_00528">
    <property type="entry name" value="Maf"/>
    <property type="match status" value="1"/>
</dbReference>
<gene>
    <name evidence="3" type="ORF">S06H3_08109</name>
</gene>
<name>X1KHH5_9ZZZZ</name>
<keyword evidence="2" id="KW-0378">Hydrolase</keyword>
<dbReference type="PANTHER" id="PTHR43213:SF5">
    <property type="entry name" value="BIFUNCTIONAL DTTP_UTP PYROPHOSPHATASE_METHYLTRANSFERASE PROTEIN-RELATED"/>
    <property type="match status" value="1"/>
</dbReference>
<dbReference type="Gene3D" id="3.90.950.10">
    <property type="match status" value="1"/>
</dbReference>
<comment type="caution">
    <text evidence="3">The sequence shown here is derived from an EMBL/GenBank/DDBJ whole genome shotgun (WGS) entry which is preliminary data.</text>
</comment>
<proteinExistence type="inferred from homology"/>
<dbReference type="GO" id="GO:0047429">
    <property type="term" value="F:nucleoside triphosphate diphosphatase activity"/>
    <property type="evidence" value="ECO:0007669"/>
    <property type="project" value="InterPro"/>
</dbReference>